<sequence length="280" mass="30227">MGDLAVGQSYPLTSACASEQETRRLDEMHAAFTHHFGGELGLSPIADVRPRKILDLGCGSGAWAIQAAVQFPEAQVVAVDISPLPKRQIPGNMTFAQLDLSKDWDLENQSFDIVHSRLVMSHVPNGEHVVRRSAQLVKPGGLLIMEDIDVNSLARTGGPAAALLAAKVIQIWGLRSADLEIASKFAGIMTSLGYFPRVHAHKITIPLSGTGSDEAVSALGLAIRKSWTGLSESLGSHFVDAGLTEAMIREQSEELYSADCRATMDMYSCWALRSQDENES</sequence>
<proteinExistence type="predicted"/>
<dbReference type="GO" id="GO:0032259">
    <property type="term" value="P:methylation"/>
    <property type="evidence" value="ECO:0007669"/>
    <property type="project" value="UniProtKB-KW"/>
</dbReference>
<dbReference type="AlphaFoldDB" id="A0AAD6YZX9"/>
<evidence type="ECO:0000313" key="1">
    <source>
        <dbReference type="EMBL" id="KAJ7302160.1"/>
    </source>
</evidence>
<dbReference type="CDD" id="cd02440">
    <property type="entry name" value="AdoMet_MTases"/>
    <property type="match status" value="1"/>
</dbReference>
<gene>
    <name evidence="1" type="ORF">DFH08DRAFT_905930</name>
</gene>
<keyword evidence="1" id="KW-0489">Methyltransferase</keyword>
<keyword evidence="1" id="KW-0808">Transferase</keyword>
<dbReference type="PANTHER" id="PTHR43591">
    <property type="entry name" value="METHYLTRANSFERASE"/>
    <property type="match status" value="1"/>
</dbReference>
<comment type="caution">
    <text evidence="1">The sequence shown here is derived from an EMBL/GenBank/DDBJ whole genome shotgun (WGS) entry which is preliminary data.</text>
</comment>
<dbReference type="Gene3D" id="3.40.50.150">
    <property type="entry name" value="Vaccinia Virus protein VP39"/>
    <property type="match status" value="1"/>
</dbReference>
<organism evidence="1 2">
    <name type="scientific">Mycena albidolilacea</name>
    <dbReference type="NCBI Taxonomy" id="1033008"/>
    <lineage>
        <taxon>Eukaryota</taxon>
        <taxon>Fungi</taxon>
        <taxon>Dikarya</taxon>
        <taxon>Basidiomycota</taxon>
        <taxon>Agaricomycotina</taxon>
        <taxon>Agaricomycetes</taxon>
        <taxon>Agaricomycetidae</taxon>
        <taxon>Agaricales</taxon>
        <taxon>Marasmiineae</taxon>
        <taxon>Mycenaceae</taxon>
        <taxon>Mycena</taxon>
    </lineage>
</organism>
<reference evidence="1" key="1">
    <citation type="submission" date="2023-03" db="EMBL/GenBank/DDBJ databases">
        <title>Massive genome expansion in bonnet fungi (Mycena s.s.) driven by repeated elements and novel gene families across ecological guilds.</title>
        <authorList>
            <consortium name="Lawrence Berkeley National Laboratory"/>
            <person name="Harder C.B."/>
            <person name="Miyauchi S."/>
            <person name="Viragh M."/>
            <person name="Kuo A."/>
            <person name="Thoen E."/>
            <person name="Andreopoulos B."/>
            <person name="Lu D."/>
            <person name="Skrede I."/>
            <person name="Drula E."/>
            <person name="Henrissat B."/>
            <person name="Morin E."/>
            <person name="Kohler A."/>
            <person name="Barry K."/>
            <person name="LaButti K."/>
            <person name="Morin E."/>
            <person name="Salamov A."/>
            <person name="Lipzen A."/>
            <person name="Mereny Z."/>
            <person name="Hegedus B."/>
            <person name="Baldrian P."/>
            <person name="Stursova M."/>
            <person name="Weitz H."/>
            <person name="Taylor A."/>
            <person name="Grigoriev I.V."/>
            <person name="Nagy L.G."/>
            <person name="Martin F."/>
            <person name="Kauserud H."/>
        </authorList>
    </citation>
    <scope>NUCLEOTIDE SEQUENCE</scope>
    <source>
        <strain evidence="1">CBHHK002</strain>
    </source>
</reference>
<protein>
    <submittedName>
        <fullName evidence="1">S-adenosyl-L-methionine-dependent methyltransferase</fullName>
    </submittedName>
</protein>
<keyword evidence="2" id="KW-1185">Reference proteome</keyword>
<dbReference type="SUPFAM" id="SSF53335">
    <property type="entry name" value="S-adenosyl-L-methionine-dependent methyltransferases"/>
    <property type="match status" value="1"/>
</dbReference>
<name>A0AAD6YZX9_9AGAR</name>
<accession>A0AAD6YZX9</accession>
<dbReference type="Pfam" id="PF13489">
    <property type="entry name" value="Methyltransf_23"/>
    <property type="match status" value="1"/>
</dbReference>
<dbReference type="Proteomes" id="UP001218218">
    <property type="component" value="Unassembled WGS sequence"/>
</dbReference>
<evidence type="ECO:0000313" key="2">
    <source>
        <dbReference type="Proteomes" id="UP001218218"/>
    </source>
</evidence>
<dbReference type="GO" id="GO:0008168">
    <property type="term" value="F:methyltransferase activity"/>
    <property type="evidence" value="ECO:0007669"/>
    <property type="project" value="UniProtKB-KW"/>
</dbReference>
<dbReference type="InterPro" id="IPR029063">
    <property type="entry name" value="SAM-dependent_MTases_sf"/>
</dbReference>
<dbReference type="EMBL" id="JARIHO010000120">
    <property type="protein sequence ID" value="KAJ7302160.1"/>
    <property type="molecule type" value="Genomic_DNA"/>
</dbReference>